<accession>A0ABY4SQ53</accession>
<feature type="domain" description="Penicillin-binding protein dimerisation" evidence="6">
    <location>
        <begin position="81"/>
        <end position="185"/>
    </location>
</feature>
<dbReference type="InterPro" id="IPR012338">
    <property type="entry name" value="Beta-lactam/transpept-like"/>
</dbReference>
<dbReference type="Gene3D" id="3.90.1310.10">
    <property type="entry name" value="Penicillin-binding protein 2a (Domain 2)"/>
    <property type="match status" value="1"/>
</dbReference>
<dbReference type="PANTHER" id="PTHR30627">
    <property type="entry name" value="PEPTIDOGLYCAN D,D-TRANSPEPTIDASE"/>
    <property type="match status" value="1"/>
</dbReference>
<feature type="transmembrane region" description="Helical" evidence="4">
    <location>
        <begin position="40"/>
        <end position="60"/>
    </location>
</feature>
<dbReference type="Pfam" id="PF00905">
    <property type="entry name" value="Transpeptidase"/>
    <property type="match status" value="1"/>
</dbReference>
<gene>
    <name evidence="7" type="ORF">M8231_11350</name>
</gene>
<evidence type="ECO:0000313" key="7">
    <source>
        <dbReference type="EMBL" id="URI17037.1"/>
    </source>
</evidence>
<dbReference type="SUPFAM" id="SSF56601">
    <property type="entry name" value="beta-lactamase/transpeptidase-like"/>
    <property type="match status" value="1"/>
</dbReference>
<dbReference type="InterPro" id="IPR050515">
    <property type="entry name" value="Beta-lactam/transpept"/>
</dbReference>
<protein>
    <submittedName>
        <fullName evidence="7">Penicillin-binding protein 2</fullName>
    </submittedName>
</protein>
<feature type="domain" description="Penicillin-binding protein transpeptidase" evidence="5">
    <location>
        <begin position="244"/>
        <end position="539"/>
    </location>
</feature>
<dbReference type="Gene3D" id="3.30.450.330">
    <property type="match status" value="1"/>
</dbReference>
<dbReference type="Gene3D" id="3.40.710.10">
    <property type="entry name" value="DD-peptidase/beta-lactamase superfamily"/>
    <property type="match status" value="1"/>
</dbReference>
<keyword evidence="2" id="KW-0645">Protease</keyword>
<keyword evidence="4" id="KW-1133">Transmembrane helix</keyword>
<evidence type="ECO:0000259" key="5">
    <source>
        <dbReference type="Pfam" id="PF00905"/>
    </source>
</evidence>
<evidence type="ECO:0000256" key="3">
    <source>
        <dbReference type="ARBA" id="ARBA00023136"/>
    </source>
</evidence>
<organism evidence="7 8">
    <name type="scientific">Brevundimonas albigilva</name>
    <dbReference type="NCBI Taxonomy" id="1312364"/>
    <lineage>
        <taxon>Bacteria</taxon>
        <taxon>Pseudomonadati</taxon>
        <taxon>Pseudomonadota</taxon>
        <taxon>Alphaproteobacteria</taxon>
        <taxon>Caulobacterales</taxon>
        <taxon>Caulobacteraceae</taxon>
        <taxon>Brevundimonas</taxon>
    </lineage>
</organism>
<keyword evidence="8" id="KW-1185">Reference proteome</keyword>
<comment type="subcellular location">
    <subcellularLocation>
        <location evidence="1">Membrane</location>
    </subcellularLocation>
</comment>
<dbReference type="Pfam" id="PF03717">
    <property type="entry name" value="PBP_dimer"/>
    <property type="match status" value="1"/>
</dbReference>
<keyword evidence="2" id="KW-0121">Carboxypeptidase</keyword>
<evidence type="ECO:0000256" key="1">
    <source>
        <dbReference type="ARBA" id="ARBA00004370"/>
    </source>
</evidence>
<dbReference type="InterPro" id="IPR036138">
    <property type="entry name" value="PBP_dimer_sf"/>
</dbReference>
<dbReference type="InterPro" id="IPR001460">
    <property type="entry name" value="PCN-bd_Tpept"/>
</dbReference>
<keyword evidence="4" id="KW-0812">Transmembrane</keyword>
<keyword evidence="2" id="KW-0378">Hydrolase</keyword>
<dbReference type="EMBL" id="CP097649">
    <property type="protein sequence ID" value="URI17037.1"/>
    <property type="molecule type" value="Genomic_DNA"/>
</dbReference>
<reference evidence="7" key="1">
    <citation type="submission" date="2022-05" db="EMBL/GenBank/DDBJ databases">
        <title>Brevundimonas albigilva TT17 genome sequence.</title>
        <authorList>
            <person name="Lee K."/>
            <person name="Son H."/>
        </authorList>
    </citation>
    <scope>NUCLEOTIDE SEQUENCE</scope>
    <source>
        <strain evidence="7">TT17</strain>
    </source>
</reference>
<proteinExistence type="predicted"/>
<evidence type="ECO:0000256" key="2">
    <source>
        <dbReference type="ARBA" id="ARBA00022645"/>
    </source>
</evidence>
<name>A0ABY4SQ53_9CAUL</name>
<dbReference type="Proteomes" id="UP001055429">
    <property type="component" value="Chromosome"/>
</dbReference>
<evidence type="ECO:0000256" key="4">
    <source>
        <dbReference type="SAM" id="Phobius"/>
    </source>
</evidence>
<sequence length="574" mass="61761">MQGRLSPFWRALSELVLRLEHGFERARADARPEDDARVRIFLIAVVFSVVFAALAVGASYRALFAEAGGRWAGANPNALVRGDLTDRNGQLLAANIIHYGLYIDPREVWDRDLAARQIRRALPRVSAARLKKVMDGERRLIVLNGLTPGEKSAVHALALGGVTFEPEDRRAYPLGSSAVHLIGDADTGGQGVSGAELAFNDEIRAAGQRGESFPLSIDLRVQGVLENELAAAAIENQAKGAVGIVTDVQTGEILGMASWPTFTQQTRGAAPDGATLNRAVSGHYEMGSVFKTFTVAAGLDQGLADMNTLFDASQALQIGNRRIKDFHAQNRVMTLEEVYLHSSNIGTSQLALQMGPERMRDYFERLGLLSASSVELRESARPVVPRNWSDSTLASLSFGYGIMVTPAQVIQAMGALTNGGRMVPLSLRRGGALNAHPRQIVTEDTSRTILDLMRRNVVKGSGGFADAPGLRVGGKTGSANKLVNGRYDPTHAVGSFAAVFPVDGPLTAKRYAILIVMDEPGKYPRTGAYVAAPAVRNIADRIAGFLGVERRADHWRTADGQKIAAYQDVEGDGR</sequence>
<keyword evidence="3 4" id="KW-0472">Membrane</keyword>
<dbReference type="PANTHER" id="PTHR30627:SF1">
    <property type="entry name" value="PEPTIDOGLYCAN D,D-TRANSPEPTIDASE FTSI"/>
    <property type="match status" value="1"/>
</dbReference>
<dbReference type="SUPFAM" id="SSF56519">
    <property type="entry name" value="Penicillin binding protein dimerisation domain"/>
    <property type="match status" value="1"/>
</dbReference>
<evidence type="ECO:0000259" key="6">
    <source>
        <dbReference type="Pfam" id="PF03717"/>
    </source>
</evidence>
<evidence type="ECO:0000313" key="8">
    <source>
        <dbReference type="Proteomes" id="UP001055429"/>
    </source>
</evidence>
<dbReference type="InterPro" id="IPR005311">
    <property type="entry name" value="PBP_dimer"/>
</dbReference>